<dbReference type="PANTHER" id="PTHR43679">
    <property type="entry name" value="OCTANOYLTRANSFERASE LIPM-RELATED"/>
    <property type="match status" value="1"/>
</dbReference>
<feature type="domain" description="BPL/LPL catalytic" evidence="1">
    <location>
        <begin position="128"/>
        <end position="320"/>
    </location>
</feature>
<dbReference type="SUPFAM" id="SSF55681">
    <property type="entry name" value="Class II aaRS and biotin synthetases"/>
    <property type="match status" value="1"/>
</dbReference>
<dbReference type="AlphaFoldDB" id="A0A255EAE5"/>
<dbReference type="Gene3D" id="3.30.930.10">
    <property type="entry name" value="Bira Bifunctional Protein, Domain 2"/>
    <property type="match status" value="1"/>
</dbReference>
<dbReference type="Pfam" id="PF21948">
    <property type="entry name" value="LplA-B_cat"/>
    <property type="match status" value="1"/>
</dbReference>
<keyword evidence="2" id="KW-0436">Ligase</keyword>
<organism evidence="2 3">
    <name type="scientific">Parenemella sanctibonifatiensis</name>
    <dbReference type="NCBI Taxonomy" id="2016505"/>
    <lineage>
        <taxon>Bacteria</taxon>
        <taxon>Bacillati</taxon>
        <taxon>Actinomycetota</taxon>
        <taxon>Actinomycetes</taxon>
        <taxon>Propionibacteriales</taxon>
        <taxon>Propionibacteriaceae</taxon>
        <taxon>Parenemella</taxon>
    </lineage>
</organism>
<evidence type="ECO:0000259" key="1">
    <source>
        <dbReference type="PROSITE" id="PS51733"/>
    </source>
</evidence>
<protein>
    <submittedName>
        <fullName evidence="2">Lipoate--protein ligase</fullName>
    </submittedName>
</protein>
<dbReference type="CDD" id="cd16443">
    <property type="entry name" value="LplA"/>
    <property type="match status" value="1"/>
</dbReference>
<evidence type="ECO:0000313" key="3">
    <source>
        <dbReference type="Proteomes" id="UP000216533"/>
    </source>
</evidence>
<reference evidence="2 3" key="1">
    <citation type="submission" date="2017-07" db="EMBL/GenBank/DDBJ databases">
        <title>Draft whole genome sequences of clinical Proprionibacteriaceae strains.</title>
        <authorList>
            <person name="Bernier A.-M."/>
            <person name="Bernard K."/>
            <person name="Domingo M.-C."/>
        </authorList>
    </citation>
    <scope>NUCLEOTIDE SEQUENCE [LARGE SCALE GENOMIC DNA]</scope>
    <source>
        <strain evidence="2 3">NML 160184</strain>
    </source>
</reference>
<gene>
    <name evidence="2" type="ORF">CGZ92_08420</name>
</gene>
<dbReference type="EMBL" id="NMVI01000018">
    <property type="protein sequence ID" value="OYN86372.1"/>
    <property type="molecule type" value="Genomic_DNA"/>
</dbReference>
<dbReference type="RefSeq" id="WP_094450942.1">
    <property type="nucleotide sequence ID" value="NZ_NMVI01000018.1"/>
</dbReference>
<dbReference type="PANTHER" id="PTHR43679:SF2">
    <property type="entry name" value="OCTANOYL-[GCVH]:PROTEIN N-OCTANOYLTRANSFERASE"/>
    <property type="match status" value="1"/>
</dbReference>
<name>A0A255EAE5_9ACTN</name>
<dbReference type="Proteomes" id="UP000216533">
    <property type="component" value="Unassembled WGS sequence"/>
</dbReference>
<dbReference type="PROSITE" id="PS51733">
    <property type="entry name" value="BPL_LPL_CATALYTIC"/>
    <property type="match status" value="1"/>
</dbReference>
<dbReference type="GO" id="GO:0016874">
    <property type="term" value="F:ligase activity"/>
    <property type="evidence" value="ECO:0007669"/>
    <property type="project" value="UniProtKB-KW"/>
</dbReference>
<comment type="caution">
    <text evidence="2">The sequence shown here is derived from an EMBL/GenBank/DDBJ whole genome shotgun (WGS) entry which is preliminary data.</text>
</comment>
<dbReference type="InterPro" id="IPR050664">
    <property type="entry name" value="Octanoyltrans_LipM/LipL"/>
</dbReference>
<dbReference type="InterPro" id="IPR004143">
    <property type="entry name" value="BPL_LPL_catalytic"/>
</dbReference>
<accession>A0A255EAE5</accession>
<dbReference type="Gene3D" id="3.30.390.50">
    <property type="entry name" value="CO dehydrogenase flavoprotein, C-terminal domain"/>
    <property type="match status" value="1"/>
</dbReference>
<sequence length="349" mass="38135">MRGEFKVRGGKLVAVQCEVEDGRLTDVQLSGDFFIEPDDALLDINAALTGMSATATAEQYAAAIEQALAPQVQLIGFTPQAVGTAVRRALGNATSWDDHDFEVIGPEVMPPIMHVALDEVLLAEVGAGRRGPLLRFWDWDSPLVVIGSFQSYRNEIDDDAAKRIGFDVVRRISGGGAMFMEAGNCITYSMVVPGSLVEGLSFEQSYAFLDDWVMQALASVGVKAHYVPLNDIASEQGKIGGAAQKRLASGAVLHHVTMAYDIDADRMAEVLRIGREKLVDKGTRSANKRVDPMRSQTGMARGDILTAFQESFLSHYRAHLGGYREAELARARELVETKFGTEEWTRRVP</sequence>
<proteinExistence type="predicted"/>
<evidence type="ECO:0000313" key="2">
    <source>
        <dbReference type="EMBL" id="OYN86372.1"/>
    </source>
</evidence>
<dbReference type="InterPro" id="IPR045864">
    <property type="entry name" value="aa-tRNA-synth_II/BPL/LPL"/>
</dbReference>